<evidence type="ECO:0000256" key="5">
    <source>
        <dbReference type="ARBA" id="ARBA00022723"/>
    </source>
</evidence>
<evidence type="ECO:0000256" key="10">
    <source>
        <dbReference type="ARBA" id="ARBA00023268"/>
    </source>
</evidence>
<evidence type="ECO:0000256" key="1">
    <source>
        <dbReference type="ARBA" id="ARBA00001947"/>
    </source>
</evidence>
<dbReference type="PROSITE" id="PS51747">
    <property type="entry name" value="CYT_DCMP_DEAMINASES_2"/>
    <property type="match status" value="1"/>
</dbReference>
<dbReference type="PIRSF" id="PIRSF006769">
    <property type="entry name" value="RibD"/>
    <property type="match status" value="1"/>
</dbReference>
<evidence type="ECO:0000256" key="8">
    <source>
        <dbReference type="ARBA" id="ARBA00022857"/>
    </source>
</evidence>
<dbReference type="InterPro" id="IPR002734">
    <property type="entry name" value="RibDG_C"/>
</dbReference>
<keyword evidence="10" id="KW-0511">Multifunctional enzyme</keyword>
<dbReference type="PROSITE" id="PS00903">
    <property type="entry name" value="CYT_DCMP_DEAMINASES_1"/>
    <property type="match status" value="1"/>
</dbReference>
<evidence type="ECO:0000256" key="2">
    <source>
        <dbReference type="ARBA" id="ARBA00004882"/>
    </source>
</evidence>
<dbReference type="GO" id="GO:0009231">
    <property type="term" value="P:riboflavin biosynthetic process"/>
    <property type="evidence" value="ECO:0007669"/>
    <property type="project" value="UniProtKB-UniPathway"/>
</dbReference>
<gene>
    <name evidence="12" type="primary">ribD_10</name>
    <name evidence="12" type="ORF">SDC9_39118</name>
</gene>
<dbReference type="InterPro" id="IPR016193">
    <property type="entry name" value="Cytidine_deaminase-like"/>
</dbReference>
<proteinExistence type="predicted"/>
<dbReference type="PANTHER" id="PTHR38011:SF7">
    <property type="entry name" value="2,5-DIAMINO-6-RIBOSYLAMINO-4(3H)-PYRIMIDINONE 5'-PHOSPHATE REDUCTASE"/>
    <property type="match status" value="1"/>
</dbReference>
<dbReference type="Gene3D" id="3.40.140.10">
    <property type="entry name" value="Cytidine Deaminase, domain 2"/>
    <property type="match status" value="1"/>
</dbReference>
<evidence type="ECO:0000259" key="11">
    <source>
        <dbReference type="PROSITE" id="PS51747"/>
    </source>
</evidence>
<dbReference type="GO" id="GO:0050661">
    <property type="term" value="F:NADP binding"/>
    <property type="evidence" value="ECO:0007669"/>
    <property type="project" value="InterPro"/>
</dbReference>
<evidence type="ECO:0000313" key="12">
    <source>
        <dbReference type="EMBL" id="MPL92994.1"/>
    </source>
</evidence>
<dbReference type="InterPro" id="IPR002125">
    <property type="entry name" value="CMP_dCMP_dom"/>
</dbReference>
<dbReference type="InterPro" id="IPR011549">
    <property type="entry name" value="RibD_C"/>
</dbReference>
<dbReference type="GO" id="GO:0008270">
    <property type="term" value="F:zinc ion binding"/>
    <property type="evidence" value="ECO:0007669"/>
    <property type="project" value="InterPro"/>
</dbReference>
<dbReference type="AlphaFoldDB" id="A0A644VNJ3"/>
<keyword evidence="6" id="KW-0378">Hydrolase</keyword>
<keyword evidence="7" id="KW-0862">Zinc</keyword>
<dbReference type="NCBIfam" id="TIGR00326">
    <property type="entry name" value="eubact_ribD"/>
    <property type="match status" value="1"/>
</dbReference>
<comment type="pathway">
    <text evidence="3">Cofactor biosynthesis; riboflavin biosynthesis; 5-amino-6-(D-ribitylamino)uracil from GTP: step 3/4.</text>
</comment>
<name>A0A644VNJ3_9ZZZZ</name>
<protein>
    <submittedName>
        <fullName evidence="12">Riboflavin biosynthesis protein RibD</fullName>
    </submittedName>
</protein>
<dbReference type="InterPro" id="IPR004794">
    <property type="entry name" value="Eubact_RibD"/>
</dbReference>
<dbReference type="InterPro" id="IPR050765">
    <property type="entry name" value="Riboflavin_Biosynth_HTPR"/>
</dbReference>
<dbReference type="InterPro" id="IPR016192">
    <property type="entry name" value="APOBEC/CMP_deaminase_Zn-bd"/>
</dbReference>
<comment type="cofactor">
    <cofactor evidence="1">
        <name>Zn(2+)</name>
        <dbReference type="ChEBI" id="CHEBI:29105"/>
    </cofactor>
</comment>
<dbReference type="PANTHER" id="PTHR38011">
    <property type="entry name" value="DIHYDROFOLATE REDUCTASE FAMILY PROTEIN (AFU_ORTHOLOGUE AFUA_8G06820)"/>
    <property type="match status" value="1"/>
</dbReference>
<evidence type="ECO:0000256" key="9">
    <source>
        <dbReference type="ARBA" id="ARBA00023002"/>
    </source>
</evidence>
<dbReference type="FunFam" id="3.40.140.10:FF:000025">
    <property type="entry name" value="Riboflavin biosynthesis protein RibD"/>
    <property type="match status" value="1"/>
</dbReference>
<dbReference type="Pfam" id="PF01872">
    <property type="entry name" value="RibD_C"/>
    <property type="match status" value="1"/>
</dbReference>
<keyword evidence="5" id="KW-0479">Metal-binding</keyword>
<sequence>MDEKYMQLAIELAKKGKGKVNPNPLVGAVIVKNGKIIGQGYHRNYGGNHAEIEAINNSSESVEDSTIYVTLEPCFHYGKTPSCVDKLISSKVSRVVIGNLDPNPLVSGQSIRKLKHAKIEVKIGVLEKECLKLNEVFIKYIKTKKPYVVLKSAISLDGKIATRTGESKWITGELSRLKVHRLRNELSGIMVGINTVLMDAPTLTCNIKGARNPIRIIVDSNLKIPIDSKILKTSSNYKTIIATTEKSDINKRNIIINLGAEVLITKSLNNKVDLNDLMLKLGEIEIDSILLEGGGELNYSALKAGIVDKVMIFVAPKIIGGIDSKTCIEGEGIDLLSKAYKVTDLKAKLLDEDILLTGYIGG</sequence>
<dbReference type="Pfam" id="PF00383">
    <property type="entry name" value="dCMP_cyt_deam_1"/>
    <property type="match status" value="1"/>
</dbReference>
<keyword evidence="8" id="KW-0521">NADP</keyword>
<dbReference type="GO" id="GO:0008703">
    <property type="term" value="F:5-amino-6-(5-phosphoribosylamino)uracil reductase activity"/>
    <property type="evidence" value="ECO:0007669"/>
    <property type="project" value="InterPro"/>
</dbReference>
<dbReference type="Gene3D" id="3.40.430.10">
    <property type="entry name" value="Dihydrofolate Reductase, subunit A"/>
    <property type="match status" value="1"/>
</dbReference>
<keyword evidence="4" id="KW-0686">Riboflavin biosynthesis</keyword>
<dbReference type="GO" id="GO:0008835">
    <property type="term" value="F:diaminohydroxyphosphoribosylaminopyrimidine deaminase activity"/>
    <property type="evidence" value="ECO:0007669"/>
    <property type="project" value="InterPro"/>
</dbReference>
<dbReference type="SUPFAM" id="SSF53927">
    <property type="entry name" value="Cytidine deaminase-like"/>
    <property type="match status" value="1"/>
</dbReference>
<evidence type="ECO:0000256" key="7">
    <source>
        <dbReference type="ARBA" id="ARBA00022833"/>
    </source>
</evidence>
<comment type="pathway">
    <text evidence="2">Cofactor biosynthesis; riboflavin biosynthesis; 5-amino-6-(D-ribitylamino)uracil from GTP: step 2/4.</text>
</comment>
<organism evidence="12">
    <name type="scientific">bioreactor metagenome</name>
    <dbReference type="NCBI Taxonomy" id="1076179"/>
    <lineage>
        <taxon>unclassified sequences</taxon>
        <taxon>metagenomes</taxon>
        <taxon>ecological metagenomes</taxon>
    </lineage>
</organism>
<evidence type="ECO:0000256" key="6">
    <source>
        <dbReference type="ARBA" id="ARBA00022801"/>
    </source>
</evidence>
<dbReference type="InterPro" id="IPR024072">
    <property type="entry name" value="DHFR-like_dom_sf"/>
</dbReference>
<dbReference type="NCBIfam" id="TIGR00227">
    <property type="entry name" value="ribD_Cterm"/>
    <property type="match status" value="1"/>
</dbReference>
<evidence type="ECO:0000256" key="3">
    <source>
        <dbReference type="ARBA" id="ARBA00004910"/>
    </source>
</evidence>
<feature type="domain" description="CMP/dCMP-type deaminase" evidence="11">
    <location>
        <begin position="1"/>
        <end position="110"/>
    </location>
</feature>
<dbReference type="CDD" id="cd01284">
    <property type="entry name" value="Riboflavin_deaminase-reductase"/>
    <property type="match status" value="1"/>
</dbReference>
<accession>A0A644VNJ3</accession>
<dbReference type="SUPFAM" id="SSF53597">
    <property type="entry name" value="Dihydrofolate reductase-like"/>
    <property type="match status" value="1"/>
</dbReference>
<dbReference type="UniPathway" id="UPA00275">
    <property type="reaction ID" value="UER00401"/>
</dbReference>
<dbReference type="EMBL" id="VSSQ01000377">
    <property type="protein sequence ID" value="MPL92994.1"/>
    <property type="molecule type" value="Genomic_DNA"/>
</dbReference>
<evidence type="ECO:0000256" key="4">
    <source>
        <dbReference type="ARBA" id="ARBA00022619"/>
    </source>
</evidence>
<keyword evidence="9" id="KW-0560">Oxidoreductase</keyword>
<comment type="caution">
    <text evidence="12">The sequence shown here is derived from an EMBL/GenBank/DDBJ whole genome shotgun (WGS) entry which is preliminary data.</text>
</comment>
<reference evidence="12" key="1">
    <citation type="submission" date="2019-08" db="EMBL/GenBank/DDBJ databases">
        <authorList>
            <person name="Kucharzyk K."/>
            <person name="Murdoch R.W."/>
            <person name="Higgins S."/>
            <person name="Loffler F."/>
        </authorList>
    </citation>
    <scope>NUCLEOTIDE SEQUENCE</scope>
</reference>